<feature type="transmembrane region" description="Helical" evidence="1">
    <location>
        <begin position="17"/>
        <end position="34"/>
    </location>
</feature>
<dbReference type="EMBL" id="MHNZ01000042">
    <property type="protein sequence ID" value="OGZ54872.1"/>
    <property type="molecule type" value="Genomic_DNA"/>
</dbReference>
<proteinExistence type="predicted"/>
<name>A0A1G2GXG0_9BACT</name>
<dbReference type="STRING" id="1802129.A3J04_02915"/>
<reference evidence="2 3" key="1">
    <citation type="journal article" date="2016" name="Nat. Commun.">
        <title>Thousands of microbial genomes shed light on interconnected biogeochemical processes in an aquifer system.</title>
        <authorList>
            <person name="Anantharaman K."/>
            <person name="Brown C.T."/>
            <person name="Hug L.A."/>
            <person name="Sharon I."/>
            <person name="Castelle C.J."/>
            <person name="Probst A.J."/>
            <person name="Thomas B.C."/>
            <person name="Singh A."/>
            <person name="Wilkins M.J."/>
            <person name="Karaoz U."/>
            <person name="Brodie E.L."/>
            <person name="Williams K.H."/>
            <person name="Hubbard S.S."/>
            <person name="Banfield J.F."/>
        </authorList>
    </citation>
    <scope>NUCLEOTIDE SEQUENCE [LARGE SCALE GENOMIC DNA]</scope>
</reference>
<organism evidence="2 3">
    <name type="scientific">Candidatus Ryanbacteria bacterium RIFCSPLOWO2_02_FULL_47_14</name>
    <dbReference type="NCBI Taxonomy" id="1802129"/>
    <lineage>
        <taxon>Bacteria</taxon>
        <taxon>Candidatus Ryaniibacteriota</taxon>
    </lineage>
</organism>
<evidence type="ECO:0000256" key="1">
    <source>
        <dbReference type="SAM" id="Phobius"/>
    </source>
</evidence>
<feature type="transmembrane region" description="Helical" evidence="1">
    <location>
        <begin position="141"/>
        <end position="159"/>
    </location>
</feature>
<dbReference type="Proteomes" id="UP000177954">
    <property type="component" value="Unassembled WGS sequence"/>
</dbReference>
<protein>
    <submittedName>
        <fullName evidence="2">Uncharacterized protein</fullName>
    </submittedName>
</protein>
<dbReference type="AlphaFoldDB" id="A0A1G2GXG0"/>
<keyword evidence="1" id="KW-0472">Membrane</keyword>
<feature type="transmembrane region" description="Helical" evidence="1">
    <location>
        <begin position="96"/>
        <end position="116"/>
    </location>
</feature>
<gene>
    <name evidence="2" type="ORF">A3J04_02915</name>
</gene>
<keyword evidence="1" id="KW-0812">Transmembrane</keyword>
<comment type="caution">
    <text evidence="2">The sequence shown here is derived from an EMBL/GenBank/DDBJ whole genome shotgun (WGS) entry which is preliminary data.</text>
</comment>
<feature type="transmembrane region" description="Helical" evidence="1">
    <location>
        <begin position="71"/>
        <end position="89"/>
    </location>
</feature>
<evidence type="ECO:0000313" key="2">
    <source>
        <dbReference type="EMBL" id="OGZ54872.1"/>
    </source>
</evidence>
<accession>A0A1G2GXG0</accession>
<evidence type="ECO:0000313" key="3">
    <source>
        <dbReference type="Proteomes" id="UP000177954"/>
    </source>
</evidence>
<keyword evidence="1" id="KW-1133">Transmembrane helix</keyword>
<sequence>MVLVTHAIIGTALAQRLGNLGAVFLIGFLSHYIFDMVPHWHYPSPRIVKAMHPSRMGKKTVSFSSDFFPEMARVALDLALGFALSFLFFKAEPVTIFIAATGAVLPDLLVGWARMWPRRALVLHDRFHRWVHSEIRLDDNHILGIGSQIGIIILFIFLFR</sequence>